<dbReference type="SMART" id="SM00091">
    <property type="entry name" value="PAS"/>
    <property type="match status" value="1"/>
</dbReference>
<organism evidence="2 3">
    <name type="scientific">Carboxydothermus ferrireducens DSM 11255</name>
    <dbReference type="NCBI Taxonomy" id="1119529"/>
    <lineage>
        <taxon>Bacteria</taxon>
        <taxon>Bacillati</taxon>
        <taxon>Bacillota</taxon>
        <taxon>Clostridia</taxon>
        <taxon>Thermoanaerobacterales</taxon>
        <taxon>Thermoanaerobacteraceae</taxon>
        <taxon>Carboxydothermus</taxon>
    </lineage>
</organism>
<feature type="domain" description="PAS" evidence="1">
    <location>
        <begin position="6"/>
        <end position="58"/>
    </location>
</feature>
<name>A0ABX2R7U7_9THEO</name>
<reference evidence="2 3" key="1">
    <citation type="submission" date="2020-07" db="EMBL/GenBank/DDBJ databases">
        <title>Genomic Encyclopedia of Type Strains, Phase III (KMG-III): the genomes of soil and plant-associated and newly described type strains.</title>
        <authorList>
            <person name="Whitman W."/>
        </authorList>
    </citation>
    <scope>NUCLEOTIDE SEQUENCE [LARGE SCALE GENOMIC DNA]</scope>
    <source>
        <strain evidence="2 3">DSM 11255</strain>
    </source>
</reference>
<sequence length="127" mass="14440">MNLTTIRRYALDILDNINDGVFVTNKKRKIIYWNKAAVEITGKTRKEVLNKSCYEVMNFPQNDQGKCLCENNCPLLSTIKEGKAIKRYRTIFTKGEEKITLEVSTSPIINPLGQVLGGVAVFREIKD</sequence>
<dbReference type="SUPFAM" id="SSF55785">
    <property type="entry name" value="PYP-like sensor domain (PAS domain)"/>
    <property type="match status" value="1"/>
</dbReference>
<accession>A0ABX2R7U7</accession>
<dbReference type="EMBL" id="JACCBS010000002">
    <property type="protein sequence ID" value="NYE57239.1"/>
    <property type="molecule type" value="Genomic_DNA"/>
</dbReference>
<evidence type="ECO:0000259" key="1">
    <source>
        <dbReference type="PROSITE" id="PS50112"/>
    </source>
</evidence>
<proteinExistence type="predicted"/>
<dbReference type="Pfam" id="PF00989">
    <property type="entry name" value="PAS"/>
    <property type="match status" value="1"/>
</dbReference>
<dbReference type="RefSeq" id="WP_011343311.1">
    <property type="nucleotide sequence ID" value="NZ_ATYG01000002.1"/>
</dbReference>
<dbReference type="InterPro" id="IPR035965">
    <property type="entry name" value="PAS-like_dom_sf"/>
</dbReference>
<dbReference type="InterPro" id="IPR013767">
    <property type="entry name" value="PAS_fold"/>
</dbReference>
<protein>
    <submittedName>
        <fullName evidence="2">PAS domain S-box-containing protein</fullName>
    </submittedName>
</protein>
<dbReference type="Gene3D" id="3.30.450.20">
    <property type="entry name" value="PAS domain"/>
    <property type="match status" value="1"/>
</dbReference>
<dbReference type="PROSITE" id="PS50112">
    <property type="entry name" value="PAS"/>
    <property type="match status" value="1"/>
</dbReference>
<evidence type="ECO:0000313" key="2">
    <source>
        <dbReference type="EMBL" id="NYE57239.1"/>
    </source>
</evidence>
<keyword evidence="3" id="KW-1185">Reference proteome</keyword>
<evidence type="ECO:0000313" key="3">
    <source>
        <dbReference type="Proteomes" id="UP000604066"/>
    </source>
</evidence>
<dbReference type="NCBIfam" id="TIGR00229">
    <property type="entry name" value="sensory_box"/>
    <property type="match status" value="1"/>
</dbReference>
<gene>
    <name evidence="2" type="ORF">HDG70_000954</name>
</gene>
<dbReference type="CDD" id="cd00130">
    <property type="entry name" value="PAS"/>
    <property type="match status" value="1"/>
</dbReference>
<dbReference type="InterPro" id="IPR000014">
    <property type="entry name" value="PAS"/>
</dbReference>
<dbReference type="Proteomes" id="UP000604066">
    <property type="component" value="Unassembled WGS sequence"/>
</dbReference>
<comment type="caution">
    <text evidence="2">The sequence shown here is derived from an EMBL/GenBank/DDBJ whole genome shotgun (WGS) entry which is preliminary data.</text>
</comment>